<feature type="domain" description="PAC" evidence="3">
    <location>
        <begin position="139"/>
        <end position="195"/>
    </location>
</feature>
<dbReference type="PROSITE" id="PS50113">
    <property type="entry name" value="PAC"/>
    <property type="match status" value="1"/>
</dbReference>
<organism evidence="5 6">
    <name type="scientific">Neptuniibacter pectenicola</name>
    <dbReference type="NCBI Taxonomy" id="1806669"/>
    <lineage>
        <taxon>Bacteria</taxon>
        <taxon>Pseudomonadati</taxon>
        <taxon>Pseudomonadota</taxon>
        <taxon>Gammaproteobacteria</taxon>
        <taxon>Oceanospirillales</taxon>
        <taxon>Oceanospirillaceae</taxon>
        <taxon>Neptuniibacter</taxon>
    </lineage>
</organism>
<dbReference type="InterPro" id="IPR052155">
    <property type="entry name" value="Biofilm_reg_signaling"/>
</dbReference>
<dbReference type="Proteomes" id="UP001449225">
    <property type="component" value="Unassembled WGS sequence"/>
</dbReference>
<dbReference type="RefSeq" id="WP_342854486.1">
    <property type="nucleotide sequence ID" value="NZ_JBBMRA010000008.1"/>
</dbReference>
<comment type="caution">
    <text evidence="5">The sequence shown here is derived from an EMBL/GenBank/DDBJ whole genome shotgun (WGS) entry which is preliminary data.</text>
</comment>
<dbReference type="CDD" id="cd00130">
    <property type="entry name" value="PAS"/>
    <property type="match status" value="2"/>
</dbReference>
<evidence type="ECO:0000259" key="2">
    <source>
        <dbReference type="PROSITE" id="PS50112"/>
    </source>
</evidence>
<dbReference type="NCBIfam" id="TIGR00229">
    <property type="entry name" value="sensory_box"/>
    <property type="match status" value="2"/>
</dbReference>
<feature type="transmembrane region" description="Helical" evidence="1">
    <location>
        <begin position="33"/>
        <end position="52"/>
    </location>
</feature>
<dbReference type="EMBL" id="JBBMRA010000008">
    <property type="protein sequence ID" value="MEM5536819.1"/>
    <property type="molecule type" value="Genomic_DNA"/>
</dbReference>
<dbReference type="Gene3D" id="3.30.70.270">
    <property type="match status" value="1"/>
</dbReference>
<gene>
    <name evidence="5" type="ORF">WNY58_10490</name>
</gene>
<keyword evidence="5" id="KW-0808">Transferase</keyword>
<dbReference type="Pfam" id="PF13426">
    <property type="entry name" value="PAS_9"/>
    <property type="match status" value="1"/>
</dbReference>
<dbReference type="Gene3D" id="3.30.450.20">
    <property type="entry name" value="PAS domain"/>
    <property type="match status" value="2"/>
</dbReference>
<reference evidence="5 6" key="1">
    <citation type="submission" date="2024-03" db="EMBL/GenBank/DDBJ databases">
        <title>Community enrichment and isolation of bacterial strains for fucoidan degradation.</title>
        <authorList>
            <person name="Sichert A."/>
        </authorList>
    </citation>
    <scope>NUCLEOTIDE SEQUENCE [LARGE SCALE GENOMIC DNA]</scope>
    <source>
        <strain evidence="5 6">AS76</strain>
    </source>
</reference>
<dbReference type="NCBIfam" id="TIGR00254">
    <property type="entry name" value="GGDEF"/>
    <property type="match status" value="1"/>
</dbReference>
<dbReference type="PROSITE" id="PS50887">
    <property type="entry name" value="GGDEF"/>
    <property type="match status" value="1"/>
</dbReference>
<evidence type="ECO:0000259" key="4">
    <source>
        <dbReference type="PROSITE" id="PS50887"/>
    </source>
</evidence>
<evidence type="ECO:0000256" key="1">
    <source>
        <dbReference type="SAM" id="Phobius"/>
    </source>
</evidence>
<dbReference type="PANTHER" id="PTHR44757">
    <property type="entry name" value="DIGUANYLATE CYCLASE DGCP"/>
    <property type="match status" value="1"/>
</dbReference>
<proteinExistence type="predicted"/>
<dbReference type="InterPro" id="IPR035965">
    <property type="entry name" value="PAS-like_dom_sf"/>
</dbReference>
<dbReference type="InterPro" id="IPR043128">
    <property type="entry name" value="Rev_trsase/Diguanyl_cyclase"/>
</dbReference>
<dbReference type="SMART" id="SM00086">
    <property type="entry name" value="PAC"/>
    <property type="match status" value="2"/>
</dbReference>
<dbReference type="Pfam" id="PF00990">
    <property type="entry name" value="GGDEF"/>
    <property type="match status" value="1"/>
</dbReference>
<keyword evidence="1" id="KW-0472">Membrane</keyword>
<dbReference type="SUPFAM" id="SSF55073">
    <property type="entry name" value="Nucleotide cyclase"/>
    <property type="match status" value="1"/>
</dbReference>
<evidence type="ECO:0000313" key="6">
    <source>
        <dbReference type="Proteomes" id="UP001449225"/>
    </source>
</evidence>
<keyword evidence="1" id="KW-0812">Transmembrane</keyword>
<dbReference type="InterPro" id="IPR000160">
    <property type="entry name" value="GGDEF_dom"/>
</dbReference>
<feature type="transmembrane region" description="Helical" evidence="1">
    <location>
        <begin position="7"/>
        <end position="27"/>
    </location>
</feature>
<feature type="domain" description="GGDEF" evidence="4">
    <location>
        <begin position="369"/>
        <end position="494"/>
    </location>
</feature>
<dbReference type="InterPro" id="IPR001610">
    <property type="entry name" value="PAC"/>
</dbReference>
<keyword evidence="6" id="KW-1185">Reference proteome</keyword>
<dbReference type="PANTHER" id="PTHR44757:SF2">
    <property type="entry name" value="BIOFILM ARCHITECTURE MAINTENANCE PROTEIN MBAA"/>
    <property type="match status" value="1"/>
</dbReference>
<dbReference type="SMART" id="SM00267">
    <property type="entry name" value="GGDEF"/>
    <property type="match status" value="1"/>
</dbReference>
<dbReference type="InterPro" id="IPR000700">
    <property type="entry name" value="PAS-assoc_C"/>
</dbReference>
<dbReference type="PROSITE" id="PS50112">
    <property type="entry name" value="PAS"/>
    <property type="match status" value="2"/>
</dbReference>
<evidence type="ECO:0000313" key="5">
    <source>
        <dbReference type="EMBL" id="MEM5536819.1"/>
    </source>
</evidence>
<dbReference type="Pfam" id="PF08447">
    <property type="entry name" value="PAS_3"/>
    <property type="match status" value="1"/>
</dbReference>
<keyword evidence="5" id="KW-0548">Nucleotidyltransferase</keyword>
<sequence>MDSGRIVSFTFILMSALMVMAGLYLNISHQDSFASLILIAAGTSSLLPHYYFSKKTRRLLSNNTGQQPDKSFQDTFEKAAIGLAHVDKKGRFIRVNNNLCRFLGYTEDELLATTFQALSLPEDLEDSFRWIRAALAGEEVEEFSKIKRYYHKDKRLIWAKLTTILVKNERGEPDYFVSSIQDIAELKSTEMLLRQSEEKFKTIVEAVSDEVVIWMSTTGMREMLYVNQGYEKQWGRSVDSLYQDPKSFLDIVHPDDKQAVEEIFSLSPDSNWNIDFRIVRDDGEIRHIHNVGFGIIQNGEPLFLVGSAVDRTDIMNRQQQLDESLLKLEAAYKALEELSQKDGLTGALNRSAFIEHLSDAYERFNRYQTPATLIFIDLNQFKEINDNHGHITGDNTLVTLAKVLSANIRQTDVLGRYGGDEFVVLLNNSSASDAKEFYTRVGNSIDVTCNLSGTPLSIGISYGVYEIDSSITDIQQWISHADISMYKDKETPTR</sequence>
<protein>
    <submittedName>
        <fullName evidence="5">Diguanylate cyclase</fullName>
        <ecNumber evidence="5">2.7.7.65</ecNumber>
    </submittedName>
</protein>
<dbReference type="GO" id="GO:0052621">
    <property type="term" value="F:diguanylate cyclase activity"/>
    <property type="evidence" value="ECO:0007669"/>
    <property type="project" value="UniProtKB-EC"/>
</dbReference>
<dbReference type="SMART" id="SM00091">
    <property type="entry name" value="PAS"/>
    <property type="match status" value="2"/>
</dbReference>
<evidence type="ECO:0000259" key="3">
    <source>
        <dbReference type="PROSITE" id="PS50113"/>
    </source>
</evidence>
<name>A0ABU9TSX4_9GAMM</name>
<dbReference type="InterPro" id="IPR029787">
    <property type="entry name" value="Nucleotide_cyclase"/>
</dbReference>
<dbReference type="SUPFAM" id="SSF55785">
    <property type="entry name" value="PYP-like sensor domain (PAS domain)"/>
    <property type="match status" value="2"/>
</dbReference>
<feature type="domain" description="PAS" evidence="2">
    <location>
        <begin position="68"/>
        <end position="138"/>
    </location>
</feature>
<dbReference type="CDD" id="cd01949">
    <property type="entry name" value="GGDEF"/>
    <property type="match status" value="1"/>
</dbReference>
<dbReference type="InterPro" id="IPR000014">
    <property type="entry name" value="PAS"/>
</dbReference>
<dbReference type="EC" id="2.7.7.65" evidence="5"/>
<accession>A0ABU9TSX4</accession>
<dbReference type="InterPro" id="IPR013655">
    <property type="entry name" value="PAS_fold_3"/>
</dbReference>
<feature type="domain" description="PAS" evidence="2">
    <location>
        <begin position="196"/>
        <end position="271"/>
    </location>
</feature>
<keyword evidence="1" id="KW-1133">Transmembrane helix</keyword>